<accession>A0A314YIQ5</accession>
<dbReference type="AlphaFoldDB" id="A0A314YIQ5"/>
<reference evidence="1 2" key="1">
    <citation type="submission" date="2018-02" db="EMBL/GenBank/DDBJ databases">
        <title>Draft genome of wild Prunus yedoensis var. nudiflora.</title>
        <authorList>
            <person name="Baek S."/>
            <person name="Kim J.-H."/>
            <person name="Choi K."/>
            <person name="Kim G.-B."/>
            <person name="Cho A."/>
            <person name="Jang H."/>
            <person name="Shin C.-H."/>
            <person name="Yu H.-J."/>
            <person name="Mun J.-H."/>
        </authorList>
    </citation>
    <scope>NUCLEOTIDE SEQUENCE [LARGE SCALE GENOMIC DNA]</scope>
    <source>
        <strain evidence="2">cv. Jeju island</strain>
        <tissue evidence="1">Leaf</tissue>
    </source>
</reference>
<protein>
    <submittedName>
        <fullName evidence="1">Uncharacterized protein</fullName>
    </submittedName>
</protein>
<dbReference type="EMBL" id="PJQY01000986">
    <property type="protein sequence ID" value="PQQ06247.1"/>
    <property type="molecule type" value="Genomic_DNA"/>
</dbReference>
<dbReference type="PANTHER" id="PTHR35478:SF1">
    <property type="entry name" value="ZINC FINGER FYVE DOMAIN-CONTAINING PROTEIN 26"/>
    <property type="match status" value="1"/>
</dbReference>
<dbReference type="Proteomes" id="UP000250321">
    <property type="component" value="Unassembled WGS sequence"/>
</dbReference>
<dbReference type="PANTHER" id="PTHR35478">
    <property type="entry name" value="ZINC FINGER FYVE DOMAIN PROTEIN"/>
    <property type="match status" value="1"/>
</dbReference>
<sequence length="162" mass="18513">MLSAKEQIACEDHLLDPFVENFVLEIKVHFGMQDIELMHMWYALDLAVLAVGVMERTMTGERKSFHQVAFDHLKDLQNHLEAVNDIPRKIMMANVISSLLHMDDLSLNLAHCASPWSYSESHYTCASEETDLTREEENKLVVSFTGKLLDILRHCLPSTISL</sequence>
<evidence type="ECO:0000313" key="1">
    <source>
        <dbReference type="EMBL" id="PQQ06247.1"/>
    </source>
</evidence>
<gene>
    <name evidence="1" type="ORF">Pyn_04507</name>
</gene>
<organism evidence="1 2">
    <name type="scientific">Prunus yedoensis var. nudiflora</name>
    <dbReference type="NCBI Taxonomy" id="2094558"/>
    <lineage>
        <taxon>Eukaryota</taxon>
        <taxon>Viridiplantae</taxon>
        <taxon>Streptophyta</taxon>
        <taxon>Embryophyta</taxon>
        <taxon>Tracheophyta</taxon>
        <taxon>Spermatophyta</taxon>
        <taxon>Magnoliopsida</taxon>
        <taxon>eudicotyledons</taxon>
        <taxon>Gunneridae</taxon>
        <taxon>Pentapetalae</taxon>
        <taxon>rosids</taxon>
        <taxon>fabids</taxon>
        <taxon>Rosales</taxon>
        <taxon>Rosaceae</taxon>
        <taxon>Amygdaloideae</taxon>
        <taxon>Amygdaleae</taxon>
        <taxon>Prunus</taxon>
    </lineage>
</organism>
<evidence type="ECO:0000313" key="2">
    <source>
        <dbReference type="Proteomes" id="UP000250321"/>
    </source>
</evidence>
<name>A0A314YIQ5_PRUYE</name>
<comment type="caution">
    <text evidence="1">The sequence shown here is derived from an EMBL/GenBank/DDBJ whole genome shotgun (WGS) entry which is preliminary data.</text>
</comment>
<dbReference type="OrthoDB" id="1936617at2759"/>
<proteinExistence type="predicted"/>
<keyword evidence="2" id="KW-1185">Reference proteome</keyword>
<dbReference type="STRING" id="2094558.A0A314YIQ5"/>